<sequence length="74" mass="8034">MPGCKVGPAQLLGGIGRSKSDADEAGVFRVVTTKNKEVHFVCEGGVETAELWVRGIKLVTKEAIWVIRGSHEWV</sequence>
<dbReference type="Proteomes" id="UP000250321">
    <property type="component" value="Unassembled WGS sequence"/>
</dbReference>
<accession>A0A314UTY6</accession>
<dbReference type="EMBL" id="PJQY01003108">
    <property type="protein sequence ID" value="PQM40112.1"/>
    <property type="molecule type" value="Genomic_DNA"/>
</dbReference>
<evidence type="ECO:0000313" key="2">
    <source>
        <dbReference type="Proteomes" id="UP000250321"/>
    </source>
</evidence>
<name>A0A314UTY6_PRUYE</name>
<comment type="caution">
    <text evidence="1">The sequence shown here is derived from an EMBL/GenBank/DDBJ whole genome shotgun (WGS) entry which is preliminary data.</text>
</comment>
<dbReference type="STRING" id="2094558.A0A314UTY6"/>
<dbReference type="AlphaFoldDB" id="A0A314UTY6"/>
<proteinExistence type="predicted"/>
<gene>
    <name evidence="1" type="ORF">Pyn_24170</name>
</gene>
<dbReference type="OrthoDB" id="1721750at2759"/>
<reference evidence="1 2" key="1">
    <citation type="submission" date="2018-02" db="EMBL/GenBank/DDBJ databases">
        <title>Draft genome of wild Prunus yedoensis var. nudiflora.</title>
        <authorList>
            <person name="Baek S."/>
            <person name="Kim J.-H."/>
            <person name="Choi K."/>
            <person name="Kim G.-B."/>
            <person name="Cho A."/>
            <person name="Jang H."/>
            <person name="Shin C.-H."/>
            <person name="Yu H.-J."/>
            <person name="Mun J.-H."/>
        </authorList>
    </citation>
    <scope>NUCLEOTIDE SEQUENCE [LARGE SCALE GENOMIC DNA]</scope>
    <source>
        <strain evidence="2">cv. Jeju island</strain>
        <tissue evidence="1">Leaf</tissue>
    </source>
</reference>
<protein>
    <submittedName>
        <fullName evidence="1">Ankyrin-3</fullName>
    </submittedName>
</protein>
<evidence type="ECO:0000313" key="1">
    <source>
        <dbReference type="EMBL" id="PQM40112.1"/>
    </source>
</evidence>
<organism evidence="1 2">
    <name type="scientific">Prunus yedoensis var. nudiflora</name>
    <dbReference type="NCBI Taxonomy" id="2094558"/>
    <lineage>
        <taxon>Eukaryota</taxon>
        <taxon>Viridiplantae</taxon>
        <taxon>Streptophyta</taxon>
        <taxon>Embryophyta</taxon>
        <taxon>Tracheophyta</taxon>
        <taxon>Spermatophyta</taxon>
        <taxon>Magnoliopsida</taxon>
        <taxon>eudicotyledons</taxon>
        <taxon>Gunneridae</taxon>
        <taxon>Pentapetalae</taxon>
        <taxon>rosids</taxon>
        <taxon>fabids</taxon>
        <taxon>Rosales</taxon>
        <taxon>Rosaceae</taxon>
        <taxon>Amygdaloideae</taxon>
        <taxon>Amygdaleae</taxon>
        <taxon>Prunus</taxon>
    </lineage>
</organism>
<keyword evidence="2" id="KW-1185">Reference proteome</keyword>